<proteinExistence type="predicted"/>
<name>A0A151MYE5_ALLMI</name>
<accession>A0A151MYE5</accession>
<dbReference type="Proteomes" id="UP000050525">
    <property type="component" value="Unassembled WGS sequence"/>
</dbReference>
<comment type="caution">
    <text evidence="1">The sequence shown here is derived from an EMBL/GenBank/DDBJ whole genome shotgun (WGS) entry which is preliminary data.</text>
</comment>
<organism evidence="1 2">
    <name type="scientific">Alligator mississippiensis</name>
    <name type="common">American alligator</name>
    <dbReference type="NCBI Taxonomy" id="8496"/>
    <lineage>
        <taxon>Eukaryota</taxon>
        <taxon>Metazoa</taxon>
        <taxon>Chordata</taxon>
        <taxon>Craniata</taxon>
        <taxon>Vertebrata</taxon>
        <taxon>Euteleostomi</taxon>
        <taxon>Archelosauria</taxon>
        <taxon>Archosauria</taxon>
        <taxon>Crocodylia</taxon>
        <taxon>Alligatoridae</taxon>
        <taxon>Alligatorinae</taxon>
        <taxon>Alligator</taxon>
    </lineage>
</organism>
<sequence length="199" mass="21668">MTQRWDVLSDAFCSVPGQTVGESYALNLFRGLSQDNRNGGLNDHNIFRKKKFLLAQIRHLCVASETSQEDCRQQAVKLLVTCVLISQGGKMQPALIQPVLRSCPNDGSFFLSGLDQSQVISFGYCLSFTMFSPVPTTHMQEEHPASTCKAPSSLGSAQNLGSGQAAEVLAVLVLPRLPCFRVQKNKCIPYHAFASGSSV</sequence>
<keyword evidence="2" id="KW-1185">Reference proteome</keyword>
<dbReference type="EMBL" id="AKHW03004653">
    <property type="protein sequence ID" value="KYO29530.1"/>
    <property type="molecule type" value="Genomic_DNA"/>
</dbReference>
<evidence type="ECO:0000313" key="1">
    <source>
        <dbReference type="EMBL" id="KYO29530.1"/>
    </source>
</evidence>
<reference evidence="1 2" key="1">
    <citation type="journal article" date="2012" name="Genome Biol.">
        <title>Sequencing three crocodilian genomes to illuminate the evolution of archosaurs and amniotes.</title>
        <authorList>
            <person name="St John J.A."/>
            <person name="Braun E.L."/>
            <person name="Isberg S.R."/>
            <person name="Miles L.G."/>
            <person name="Chong A.Y."/>
            <person name="Gongora J."/>
            <person name="Dalzell P."/>
            <person name="Moran C."/>
            <person name="Bed'hom B."/>
            <person name="Abzhanov A."/>
            <person name="Burgess S.C."/>
            <person name="Cooksey A.M."/>
            <person name="Castoe T.A."/>
            <person name="Crawford N.G."/>
            <person name="Densmore L.D."/>
            <person name="Drew J.C."/>
            <person name="Edwards S.V."/>
            <person name="Faircloth B.C."/>
            <person name="Fujita M.K."/>
            <person name="Greenwold M.J."/>
            <person name="Hoffmann F.G."/>
            <person name="Howard J.M."/>
            <person name="Iguchi T."/>
            <person name="Janes D.E."/>
            <person name="Khan S.Y."/>
            <person name="Kohno S."/>
            <person name="de Koning A.J."/>
            <person name="Lance S.L."/>
            <person name="McCarthy F.M."/>
            <person name="McCormack J.E."/>
            <person name="Merchant M.E."/>
            <person name="Peterson D.G."/>
            <person name="Pollock D.D."/>
            <person name="Pourmand N."/>
            <person name="Raney B.J."/>
            <person name="Roessler K.A."/>
            <person name="Sanford J.R."/>
            <person name="Sawyer R.H."/>
            <person name="Schmidt C.J."/>
            <person name="Triplett E.W."/>
            <person name="Tuberville T.D."/>
            <person name="Venegas-Anaya M."/>
            <person name="Howard J.T."/>
            <person name="Jarvis E.D."/>
            <person name="Guillette L.J.Jr."/>
            <person name="Glenn T.C."/>
            <person name="Green R.E."/>
            <person name="Ray D.A."/>
        </authorList>
    </citation>
    <scope>NUCLEOTIDE SEQUENCE [LARGE SCALE GENOMIC DNA]</scope>
    <source>
        <strain evidence="1">KSC_2009_1</strain>
    </source>
</reference>
<gene>
    <name evidence="1" type="ORF">Y1Q_0004932</name>
</gene>
<dbReference type="AlphaFoldDB" id="A0A151MYE5"/>
<protein>
    <submittedName>
        <fullName evidence="1">Uncharacterized protein</fullName>
    </submittedName>
</protein>
<evidence type="ECO:0000313" key="2">
    <source>
        <dbReference type="Proteomes" id="UP000050525"/>
    </source>
</evidence>